<gene>
    <name evidence="1" type="ORF">BACCIP111883_03567</name>
</gene>
<reference evidence="1 2" key="1">
    <citation type="submission" date="2021-10" db="EMBL/GenBank/DDBJ databases">
        <authorList>
            <person name="Criscuolo A."/>
        </authorList>
    </citation>
    <scope>NUCLEOTIDE SEQUENCE [LARGE SCALE GENOMIC DNA]</scope>
    <source>
        <strain evidence="2">CIP 111883</strain>
    </source>
</reference>
<evidence type="ECO:0000313" key="2">
    <source>
        <dbReference type="Proteomes" id="UP000789833"/>
    </source>
</evidence>
<proteinExistence type="predicted"/>
<dbReference type="EMBL" id="CAKJTJ010000027">
    <property type="protein sequence ID" value="CAG9622776.1"/>
    <property type="molecule type" value="Genomic_DNA"/>
</dbReference>
<comment type="caution">
    <text evidence="1">The sequence shown here is derived from an EMBL/GenBank/DDBJ whole genome shotgun (WGS) entry which is preliminary data.</text>
</comment>
<accession>A0ABN8AFC3</accession>
<name>A0ABN8AFC3_9BACI</name>
<dbReference type="Proteomes" id="UP000789833">
    <property type="component" value="Unassembled WGS sequence"/>
</dbReference>
<protein>
    <submittedName>
        <fullName evidence="1">Uncharacterized protein</fullName>
    </submittedName>
</protein>
<sequence>MHLPLNEIELRKLEKELAVILKKNTSTKLSVLKIEDSKNFAKTLFKYLK</sequence>
<keyword evidence="2" id="KW-1185">Reference proteome</keyword>
<organism evidence="1 2">
    <name type="scientific">Sutcliffiella rhizosphaerae</name>
    <dbReference type="NCBI Taxonomy" id="2880967"/>
    <lineage>
        <taxon>Bacteria</taxon>
        <taxon>Bacillati</taxon>
        <taxon>Bacillota</taxon>
        <taxon>Bacilli</taxon>
        <taxon>Bacillales</taxon>
        <taxon>Bacillaceae</taxon>
        <taxon>Sutcliffiella</taxon>
    </lineage>
</organism>
<evidence type="ECO:0000313" key="1">
    <source>
        <dbReference type="EMBL" id="CAG9622776.1"/>
    </source>
</evidence>